<dbReference type="VEuPathDB" id="FungiDB:CPAG_08288"/>
<feature type="compositionally biased region" description="Basic and acidic residues" evidence="1">
    <location>
        <begin position="87"/>
        <end position="100"/>
    </location>
</feature>
<proteinExistence type="predicted"/>
<protein>
    <submittedName>
        <fullName evidence="2">Uncharacterized protein</fullName>
    </submittedName>
</protein>
<reference evidence="3" key="2">
    <citation type="journal article" date="2009" name="Genome Res.">
        <title>Comparative genomic analyses of the human fungal pathogens Coccidioides and their relatives.</title>
        <authorList>
            <person name="Sharpton T.J."/>
            <person name="Stajich J.E."/>
            <person name="Rounsley S.D."/>
            <person name="Gardner M.J."/>
            <person name="Wortman J.R."/>
            <person name="Jordar V.S."/>
            <person name="Maiti R."/>
            <person name="Kodira C.D."/>
            <person name="Neafsey D.E."/>
            <person name="Zeng Q."/>
            <person name="Hung C.-Y."/>
            <person name="McMahan C."/>
            <person name="Muszewska A."/>
            <person name="Grynberg M."/>
            <person name="Mandel M.A."/>
            <person name="Kellner E.M."/>
            <person name="Barker B.M."/>
            <person name="Galgiani J.N."/>
            <person name="Orbach M.J."/>
            <person name="Kirkland T.N."/>
            <person name="Cole G.T."/>
            <person name="Henn M.R."/>
            <person name="Birren B.W."/>
            <person name="Taylor J.W."/>
        </authorList>
    </citation>
    <scope>NUCLEOTIDE SEQUENCE [LARGE SCALE GENOMIC DNA]</scope>
    <source>
        <strain evidence="3">RMSCC 3488</strain>
    </source>
</reference>
<dbReference type="AlphaFoldDB" id="A0A0J6FNK8"/>
<reference evidence="3" key="3">
    <citation type="journal article" date="2010" name="Genome Res.">
        <title>Population genomic sequencing of Coccidioides fungi reveals recent hybridization and transposon control.</title>
        <authorList>
            <person name="Neafsey D.E."/>
            <person name="Barker B.M."/>
            <person name="Sharpton T.J."/>
            <person name="Stajich J.E."/>
            <person name="Park D.J."/>
            <person name="Whiston E."/>
            <person name="Hung C.-Y."/>
            <person name="McMahan C."/>
            <person name="White J."/>
            <person name="Sykes S."/>
            <person name="Heiman D."/>
            <person name="Young S."/>
            <person name="Zeng Q."/>
            <person name="Abouelleil A."/>
            <person name="Aftuck L."/>
            <person name="Bessette D."/>
            <person name="Brown A."/>
            <person name="FitzGerald M."/>
            <person name="Lui A."/>
            <person name="Macdonald J.P."/>
            <person name="Priest M."/>
            <person name="Orbach M.J."/>
            <person name="Galgiani J.N."/>
            <person name="Kirkland T.N."/>
            <person name="Cole G.T."/>
            <person name="Birren B.W."/>
            <person name="Henn M.R."/>
            <person name="Taylor J.W."/>
            <person name="Rounsley S.D."/>
        </authorList>
    </citation>
    <scope>NUCLEOTIDE SEQUENCE [LARGE SCALE GENOMIC DNA]</scope>
    <source>
        <strain evidence="3">RMSCC 3488</strain>
    </source>
</reference>
<evidence type="ECO:0000313" key="3">
    <source>
        <dbReference type="Proteomes" id="UP000054567"/>
    </source>
</evidence>
<evidence type="ECO:0000256" key="1">
    <source>
        <dbReference type="SAM" id="MobiDB-lite"/>
    </source>
</evidence>
<evidence type="ECO:0000313" key="2">
    <source>
        <dbReference type="EMBL" id="KMM71988.1"/>
    </source>
</evidence>
<accession>A0A0J6FNK8</accession>
<feature type="region of interest" description="Disordered" evidence="1">
    <location>
        <begin position="35"/>
        <end position="106"/>
    </location>
</feature>
<sequence length="129" mass="14205">MGRRPVRKTGDGHATTIIDYQRPQRRLNNVQLLGHSLSPSHSHHRAKAAHNGSGGQIPNVSPQVVVLDINPPEKHWTGCPPPRTRSSRTDRLNRDGRDVGGQRSWPPAVTLHKRLEGLSVVKGDITEDG</sequence>
<gene>
    <name evidence="2" type="ORF">CPAG_08288</name>
</gene>
<dbReference type="Proteomes" id="UP000054567">
    <property type="component" value="Unassembled WGS sequence"/>
</dbReference>
<dbReference type="EMBL" id="DS268113">
    <property type="protein sequence ID" value="KMM71988.1"/>
    <property type="molecule type" value="Genomic_DNA"/>
</dbReference>
<reference evidence="2 3" key="1">
    <citation type="submission" date="2007-06" db="EMBL/GenBank/DDBJ databases">
        <title>The Genome Sequence of Coccidioides posadasii RMSCC_3488.</title>
        <authorList>
            <consortium name="Coccidioides Genome Resources Consortium"/>
            <consortium name="The Broad Institute Genome Sequencing Platform"/>
            <person name="Henn M.R."/>
            <person name="Sykes S."/>
            <person name="Young S."/>
            <person name="Jaffe D."/>
            <person name="Berlin A."/>
            <person name="Alvarez P."/>
            <person name="Butler J."/>
            <person name="Gnerre S."/>
            <person name="Grabherr M."/>
            <person name="Mauceli E."/>
            <person name="Brockman W."/>
            <person name="Kodira C."/>
            <person name="Alvarado L."/>
            <person name="Zeng Q."/>
            <person name="Crawford M."/>
            <person name="Antoine C."/>
            <person name="Devon K."/>
            <person name="Galgiani J."/>
            <person name="Orsborn K."/>
            <person name="Lewis M.L."/>
            <person name="Nusbaum C."/>
            <person name="Galagan J."/>
            <person name="Birren B."/>
        </authorList>
    </citation>
    <scope>NUCLEOTIDE SEQUENCE [LARGE SCALE GENOMIC DNA]</scope>
    <source>
        <strain evidence="2 3">RMSCC 3488</strain>
    </source>
</reference>
<name>A0A0J6FNK8_COCPO</name>
<organism evidence="2 3">
    <name type="scientific">Coccidioides posadasii RMSCC 3488</name>
    <dbReference type="NCBI Taxonomy" id="454284"/>
    <lineage>
        <taxon>Eukaryota</taxon>
        <taxon>Fungi</taxon>
        <taxon>Dikarya</taxon>
        <taxon>Ascomycota</taxon>
        <taxon>Pezizomycotina</taxon>
        <taxon>Eurotiomycetes</taxon>
        <taxon>Eurotiomycetidae</taxon>
        <taxon>Onygenales</taxon>
        <taxon>Onygenaceae</taxon>
        <taxon>Coccidioides</taxon>
    </lineage>
</organism>